<gene>
    <name evidence="16" type="ORF">W911_10710</name>
</gene>
<keyword evidence="17" id="KW-1185">Reference proteome</keyword>
<dbReference type="InterPro" id="IPR026333">
    <property type="entry name" value="ATP_dep_DNA_lig_pp_1105_fam"/>
</dbReference>
<dbReference type="InterPro" id="IPR012340">
    <property type="entry name" value="NA-bd_OB-fold"/>
</dbReference>
<dbReference type="Pfam" id="PF01068">
    <property type="entry name" value="DNA_ligase_A_M"/>
    <property type="match status" value="1"/>
</dbReference>
<proteinExistence type="predicted"/>
<dbReference type="Gene3D" id="2.40.50.140">
    <property type="entry name" value="Nucleic acid-binding proteins"/>
    <property type="match status" value="1"/>
</dbReference>
<keyword evidence="10" id="KW-0233">DNA recombination</keyword>
<evidence type="ECO:0000313" key="17">
    <source>
        <dbReference type="Proteomes" id="UP000018542"/>
    </source>
</evidence>
<dbReference type="HOGENOM" id="CLU_005138_6_2_5"/>
<dbReference type="Gene3D" id="1.10.3260.10">
    <property type="entry name" value="DNA ligase, ATP-dependent, N-terminal domain"/>
    <property type="match status" value="1"/>
</dbReference>
<dbReference type="GO" id="GO:0006260">
    <property type="term" value="P:DNA replication"/>
    <property type="evidence" value="ECO:0007669"/>
    <property type="project" value="UniProtKB-KW"/>
</dbReference>
<dbReference type="GO" id="GO:0046872">
    <property type="term" value="F:metal ion binding"/>
    <property type="evidence" value="ECO:0007669"/>
    <property type="project" value="UniProtKB-KW"/>
</dbReference>
<dbReference type="PATRIC" id="fig|1029756.8.peg.2228"/>
<keyword evidence="7" id="KW-0227">DNA damage</keyword>
<dbReference type="Gene3D" id="3.30.470.30">
    <property type="entry name" value="DNA ligase/mRNA capping enzyme"/>
    <property type="match status" value="1"/>
</dbReference>
<dbReference type="OrthoDB" id="9767858at2"/>
<dbReference type="PANTHER" id="PTHR45674">
    <property type="entry name" value="DNA LIGASE 1/3 FAMILY MEMBER"/>
    <property type="match status" value="1"/>
</dbReference>
<dbReference type="PROSITE" id="PS50160">
    <property type="entry name" value="DNA_LIGASE_A3"/>
    <property type="match status" value="1"/>
</dbReference>
<protein>
    <recommendedName>
        <fullName evidence="1">DNA ligase (ATP)</fullName>
        <ecNumber evidence="1">6.5.1.1</ecNumber>
    </recommendedName>
</protein>
<dbReference type="STRING" id="1029756.W911_10710"/>
<evidence type="ECO:0000256" key="11">
    <source>
        <dbReference type="ARBA" id="ARBA00023204"/>
    </source>
</evidence>
<dbReference type="PROSITE" id="PS00697">
    <property type="entry name" value="DNA_LIGASE_A1"/>
    <property type="match status" value="1"/>
</dbReference>
<comment type="catalytic activity">
    <reaction evidence="13">
        <text>ATP + (deoxyribonucleotide)n-3'-hydroxyl + 5'-phospho-(deoxyribonucleotide)m = (deoxyribonucleotide)n+m + AMP + diphosphate.</text>
        <dbReference type="EC" id="6.5.1.1"/>
    </reaction>
</comment>
<dbReference type="SUPFAM" id="SSF50249">
    <property type="entry name" value="Nucleic acid-binding proteins"/>
    <property type="match status" value="1"/>
</dbReference>
<organism evidence="16 17">
    <name type="scientific">Hyphomicrobium nitrativorans NL23</name>
    <dbReference type="NCBI Taxonomy" id="1029756"/>
    <lineage>
        <taxon>Bacteria</taxon>
        <taxon>Pseudomonadati</taxon>
        <taxon>Pseudomonadota</taxon>
        <taxon>Alphaproteobacteria</taxon>
        <taxon>Hyphomicrobiales</taxon>
        <taxon>Hyphomicrobiaceae</taxon>
        <taxon>Hyphomicrobium</taxon>
    </lineage>
</organism>
<evidence type="ECO:0000256" key="3">
    <source>
        <dbReference type="ARBA" id="ARBA00022618"/>
    </source>
</evidence>
<dbReference type="Pfam" id="PF04679">
    <property type="entry name" value="DNA_ligase_A_C"/>
    <property type="match status" value="1"/>
</dbReference>
<evidence type="ECO:0000256" key="12">
    <source>
        <dbReference type="ARBA" id="ARBA00023306"/>
    </source>
</evidence>
<evidence type="ECO:0000256" key="14">
    <source>
        <dbReference type="SAM" id="MobiDB-lite"/>
    </source>
</evidence>
<keyword evidence="3" id="KW-0132">Cell division</keyword>
<keyword evidence="2 16" id="KW-0436">Ligase</keyword>
<dbReference type="RefSeq" id="WP_023787494.1">
    <property type="nucleotide sequence ID" value="NC_022997.1"/>
</dbReference>
<evidence type="ECO:0000256" key="8">
    <source>
        <dbReference type="ARBA" id="ARBA00022840"/>
    </source>
</evidence>
<dbReference type="InterPro" id="IPR016059">
    <property type="entry name" value="DNA_ligase_ATP-dep_CS"/>
</dbReference>
<dbReference type="EC" id="6.5.1.1" evidence="1"/>
<dbReference type="InterPro" id="IPR050191">
    <property type="entry name" value="ATP-dep_DNA_ligase"/>
</dbReference>
<keyword evidence="8" id="KW-0067">ATP-binding</keyword>
<evidence type="ECO:0000256" key="7">
    <source>
        <dbReference type="ARBA" id="ARBA00022763"/>
    </source>
</evidence>
<dbReference type="InterPro" id="IPR036599">
    <property type="entry name" value="DNA_ligase_N_sf"/>
</dbReference>
<dbReference type="GO" id="GO:0006281">
    <property type="term" value="P:DNA repair"/>
    <property type="evidence" value="ECO:0007669"/>
    <property type="project" value="UniProtKB-KW"/>
</dbReference>
<dbReference type="GO" id="GO:0005524">
    <property type="term" value="F:ATP binding"/>
    <property type="evidence" value="ECO:0007669"/>
    <property type="project" value="UniProtKB-KW"/>
</dbReference>
<dbReference type="InterPro" id="IPR012309">
    <property type="entry name" value="DNA_ligase_ATP-dep_C"/>
</dbReference>
<dbReference type="SUPFAM" id="SSF56091">
    <property type="entry name" value="DNA ligase/mRNA capping enzyme, catalytic domain"/>
    <property type="match status" value="1"/>
</dbReference>
<dbReference type="EMBL" id="CP006912">
    <property type="protein sequence ID" value="AHB48760.1"/>
    <property type="molecule type" value="Genomic_DNA"/>
</dbReference>
<evidence type="ECO:0000256" key="1">
    <source>
        <dbReference type="ARBA" id="ARBA00012727"/>
    </source>
</evidence>
<keyword evidence="11" id="KW-0234">DNA repair</keyword>
<dbReference type="GO" id="GO:0006310">
    <property type="term" value="P:DNA recombination"/>
    <property type="evidence" value="ECO:0007669"/>
    <property type="project" value="UniProtKB-KW"/>
</dbReference>
<dbReference type="NCBIfam" id="NF006701">
    <property type="entry name" value="PRK09247.1"/>
    <property type="match status" value="1"/>
</dbReference>
<keyword evidence="9" id="KW-0460">Magnesium</keyword>
<name>V5SFE6_9HYPH</name>
<keyword evidence="12" id="KW-0131">Cell cycle</keyword>
<dbReference type="GO" id="GO:0051301">
    <property type="term" value="P:cell division"/>
    <property type="evidence" value="ECO:0007669"/>
    <property type="project" value="UniProtKB-KW"/>
</dbReference>
<evidence type="ECO:0000313" key="16">
    <source>
        <dbReference type="EMBL" id="AHB48760.1"/>
    </source>
</evidence>
<evidence type="ECO:0000256" key="2">
    <source>
        <dbReference type="ARBA" id="ARBA00022598"/>
    </source>
</evidence>
<evidence type="ECO:0000256" key="13">
    <source>
        <dbReference type="ARBA" id="ARBA00034003"/>
    </source>
</evidence>
<dbReference type="InterPro" id="IPR012310">
    <property type="entry name" value="DNA_ligase_ATP-dep_cent"/>
</dbReference>
<keyword evidence="6" id="KW-0547">Nucleotide-binding</keyword>
<feature type="region of interest" description="Disordered" evidence="14">
    <location>
        <begin position="539"/>
        <end position="559"/>
    </location>
</feature>
<keyword evidence="5" id="KW-0479">Metal-binding</keyword>
<dbReference type="GO" id="GO:0003910">
    <property type="term" value="F:DNA ligase (ATP) activity"/>
    <property type="evidence" value="ECO:0007669"/>
    <property type="project" value="UniProtKB-EC"/>
</dbReference>
<dbReference type="Proteomes" id="UP000018542">
    <property type="component" value="Chromosome"/>
</dbReference>
<dbReference type="NCBIfam" id="TIGR04120">
    <property type="entry name" value="DNA_lig_bact"/>
    <property type="match status" value="1"/>
</dbReference>
<dbReference type="KEGG" id="hni:W911_10710"/>
<sequence>MQAFALLLDTLSTTPSRNAKLALLTEYFRTAPDPDRGFALAALTDGLFPRLPLRRSLALLMDGRIDPVLYALSRDYVGDTAETVALMWPDPDAPPVTPGLAETVELLASAAPADIAGTLGHLLDRLDARGRWALLKLIGGAPRVGVSARLAKAALAEMGDEPLAEIEEVWHALAPPYTDLFRWLSGEGPRPDAAGKPIFRPLMLSHAIEETDWSGFSAEDFAAEWKWDGIRVQIAAHGASVRMFSRAGDDISRAFPEIVAAYEGLDVLADGELLVVRNGIVAPFNDLQQRLNRKAVTGRLMREHPAHIRLYDLLIENGEDMRALSFRERRARLEGWVSRYRPPLSDVSELVSFDTREELGALWAETRSSGIEGLMLKRWDSPYLSGRPRGHWFKWKRAALTLDCVLMYAQRGSGKRSSYYSDYTFGVWREIADAPSGGARGDILPGHELVPVGKAYSGMTDAELIEIDRFVRNHTVEQFGPVRAVEPKLVLEIAFDAIFPSARHKSGLAMRFPRIHRIRWDKPAAEADTLDAARQLVTKAESEVEMPRARSKTRSRTGS</sequence>
<dbReference type="CDD" id="cd07897">
    <property type="entry name" value="Adenylation_DNA_ligase_Bac1"/>
    <property type="match status" value="1"/>
</dbReference>
<feature type="compositionally biased region" description="Basic residues" evidence="14">
    <location>
        <begin position="549"/>
        <end position="559"/>
    </location>
</feature>
<reference evidence="16 17" key="1">
    <citation type="journal article" date="2014" name="Genome Announc.">
        <title>Complete Genome Sequence of Hyphomicrobium nitrativorans Strain NL23, a Denitrifying Bacterium Isolated from Biofilm of a Methanol-Fed Denitrification System Treating Seawater at the Montreal Biodome.</title>
        <authorList>
            <person name="Martineau C."/>
            <person name="Villeneuve C."/>
            <person name="Mauffrey F."/>
            <person name="Villemur R."/>
        </authorList>
    </citation>
    <scope>NUCLEOTIDE SEQUENCE [LARGE SCALE GENOMIC DNA]</scope>
    <source>
        <strain evidence="16">NL23</strain>
    </source>
</reference>
<evidence type="ECO:0000256" key="6">
    <source>
        <dbReference type="ARBA" id="ARBA00022741"/>
    </source>
</evidence>
<evidence type="ECO:0000256" key="5">
    <source>
        <dbReference type="ARBA" id="ARBA00022723"/>
    </source>
</evidence>
<dbReference type="AlphaFoldDB" id="V5SFE6"/>
<evidence type="ECO:0000256" key="4">
    <source>
        <dbReference type="ARBA" id="ARBA00022705"/>
    </source>
</evidence>
<dbReference type="GO" id="GO:0003677">
    <property type="term" value="F:DNA binding"/>
    <property type="evidence" value="ECO:0007669"/>
    <property type="project" value="InterPro"/>
</dbReference>
<dbReference type="CDD" id="cd07972">
    <property type="entry name" value="OBF_DNA_ligase_Arch_LigB"/>
    <property type="match status" value="1"/>
</dbReference>
<evidence type="ECO:0000256" key="10">
    <source>
        <dbReference type="ARBA" id="ARBA00023172"/>
    </source>
</evidence>
<dbReference type="PANTHER" id="PTHR45674:SF13">
    <property type="entry name" value="DNA LIGASE-RELATED"/>
    <property type="match status" value="1"/>
</dbReference>
<feature type="domain" description="ATP-dependent DNA ligase family profile" evidence="15">
    <location>
        <begin position="310"/>
        <end position="429"/>
    </location>
</feature>
<accession>V5SFE6</accession>
<keyword evidence="4" id="KW-0235">DNA replication</keyword>
<evidence type="ECO:0000256" key="9">
    <source>
        <dbReference type="ARBA" id="ARBA00022842"/>
    </source>
</evidence>
<evidence type="ECO:0000259" key="15">
    <source>
        <dbReference type="PROSITE" id="PS50160"/>
    </source>
</evidence>